<evidence type="ECO:0000313" key="1">
    <source>
        <dbReference type="EMBL" id="KAI3799609.1"/>
    </source>
</evidence>
<evidence type="ECO:0000313" key="2">
    <source>
        <dbReference type="Proteomes" id="UP001056120"/>
    </source>
</evidence>
<organism evidence="1 2">
    <name type="scientific">Smallanthus sonchifolius</name>
    <dbReference type="NCBI Taxonomy" id="185202"/>
    <lineage>
        <taxon>Eukaryota</taxon>
        <taxon>Viridiplantae</taxon>
        <taxon>Streptophyta</taxon>
        <taxon>Embryophyta</taxon>
        <taxon>Tracheophyta</taxon>
        <taxon>Spermatophyta</taxon>
        <taxon>Magnoliopsida</taxon>
        <taxon>eudicotyledons</taxon>
        <taxon>Gunneridae</taxon>
        <taxon>Pentapetalae</taxon>
        <taxon>asterids</taxon>
        <taxon>campanulids</taxon>
        <taxon>Asterales</taxon>
        <taxon>Asteraceae</taxon>
        <taxon>Asteroideae</taxon>
        <taxon>Heliantheae alliance</taxon>
        <taxon>Millerieae</taxon>
        <taxon>Smallanthus</taxon>
    </lineage>
</organism>
<keyword evidence="2" id="KW-1185">Reference proteome</keyword>
<reference evidence="1 2" key="2">
    <citation type="journal article" date="2022" name="Mol. Ecol. Resour.">
        <title>The genomes of chicory, endive, great burdock and yacon provide insights into Asteraceae paleo-polyploidization history and plant inulin production.</title>
        <authorList>
            <person name="Fan W."/>
            <person name="Wang S."/>
            <person name="Wang H."/>
            <person name="Wang A."/>
            <person name="Jiang F."/>
            <person name="Liu H."/>
            <person name="Zhao H."/>
            <person name="Xu D."/>
            <person name="Zhang Y."/>
        </authorList>
    </citation>
    <scope>NUCLEOTIDE SEQUENCE [LARGE SCALE GENOMIC DNA]</scope>
    <source>
        <strain evidence="2">cv. Yunnan</strain>
        <tissue evidence="1">Leaves</tissue>
    </source>
</reference>
<accession>A0ACB9HV57</accession>
<dbReference type="EMBL" id="CM042028">
    <property type="protein sequence ID" value="KAI3799609.1"/>
    <property type="molecule type" value="Genomic_DNA"/>
</dbReference>
<reference evidence="2" key="1">
    <citation type="journal article" date="2022" name="Mol. Ecol. Resour.">
        <title>The genomes of chicory, endive, great burdock and yacon provide insights into Asteraceae palaeo-polyploidization history and plant inulin production.</title>
        <authorList>
            <person name="Fan W."/>
            <person name="Wang S."/>
            <person name="Wang H."/>
            <person name="Wang A."/>
            <person name="Jiang F."/>
            <person name="Liu H."/>
            <person name="Zhao H."/>
            <person name="Xu D."/>
            <person name="Zhang Y."/>
        </authorList>
    </citation>
    <scope>NUCLEOTIDE SEQUENCE [LARGE SCALE GENOMIC DNA]</scope>
    <source>
        <strain evidence="2">cv. Yunnan</strain>
    </source>
</reference>
<proteinExistence type="predicted"/>
<protein>
    <submittedName>
        <fullName evidence="1">Uncharacterized protein</fullName>
    </submittedName>
</protein>
<dbReference type="Proteomes" id="UP001056120">
    <property type="component" value="Linkage Group LG11"/>
</dbReference>
<sequence>MEKEKLEKQKQKLEAKEKADKEKSDEKNPGGGLFSVLCISNHLLLPLSQSHRPKNLATAGRFGGDSISSVKMIGIQDENVGGSVFGVSIPETTRNTKRT</sequence>
<comment type="caution">
    <text evidence="1">The sequence shown here is derived from an EMBL/GenBank/DDBJ whole genome shotgun (WGS) entry which is preliminary data.</text>
</comment>
<name>A0ACB9HV57_9ASTR</name>
<gene>
    <name evidence="1" type="ORF">L1987_34908</name>
</gene>